<evidence type="ECO:0000313" key="3">
    <source>
        <dbReference type="RefSeq" id="XP_010243425.1"/>
    </source>
</evidence>
<dbReference type="InParanoid" id="A0A1U7Z8N7"/>
<sequence>MLTRSTMVPCPEALLRFVFSLTLLSAAAFASSPFPISNGTTVFDLLPQFGLPSGLLPSSVRNFSFANDGRFVVEMEKPCSIQFDYLVYYERKITGTLKYGSITNLKGIRVKRLFLWLDVEEIRVDLPPSYYIYFQVGLINKKLDAGQFRTVHPCQNGVSCEGSWKDLLKVPTPFNEVTMLLTE</sequence>
<name>A0A1U7Z8N7_NELNU</name>
<dbReference type="RefSeq" id="XP_010243425.1">
    <property type="nucleotide sequence ID" value="XM_010245123.2"/>
</dbReference>
<reference evidence="3" key="1">
    <citation type="submission" date="2025-08" db="UniProtKB">
        <authorList>
            <consortium name="RefSeq"/>
        </authorList>
    </citation>
    <scope>IDENTIFICATION</scope>
</reference>
<evidence type="ECO:0000313" key="2">
    <source>
        <dbReference type="Proteomes" id="UP000189703"/>
    </source>
</evidence>
<proteinExistence type="predicted"/>
<accession>A0A1U7Z8N7</accession>
<dbReference type="PANTHER" id="PTHR31676">
    <property type="entry name" value="T31J12.3 PROTEIN-RELATED"/>
    <property type="match status" value="1"/>
</dbReference>
<dbReference type="KEGG" id="nnu:104587493"/>
<dbReference type="OMA" id="YVEYEYL"/>
<dbReference type="AlphaFoldDB" id="A0A1U7Z8N7"/>
<dbReference type="Gene3D" id="2.30.240.10">
    <property type="entry name" value="At5g01610-like"/>
    <property type="match status" value="1"/>
</dbReference>
<feature type="signal peptide" evidence="1">
    <location>
        <begin position="1"/>
        <end position="30"/>
    </location>
</feature>
<dbReference type="Pfam" id="PF04398">
    <property type="entry name" value="DUF538"/>
    <property type="match status" value="1"/>
</dbReference>
<keyword evidence="1" id="KW-0732">Signal</keyword>
<dbReference type="InterPro" id="IPR036758">
    <property type="entry name" value="At5g01610-like"/>
</dbReference>
<organism evidence="2 3">
    <name type="scientific">Nelumbo nucifera</name>
    <name type="common">Sacred lotus</name>
    <dbReference type="NCBI Taxonomy" id="4432"/>
    <lineage>
        <taxon>Eukaryota</taxon>
        <taxon>Viridiplantae</taxon>
        <taxon>Streptophyta</taxon>
        <taxon>Embryophyta</taxon>
        <taxon>Tracheophyta</taxon>
        <taxon>Spermatophyta</taxon>
        <taxon>Magnoliopsida</taxon>
        <taxon>Proteales</taxon>
        <taxon>Nelumbonaceae</taxon>
        <taxon>Nelumbo</taxon>
    </lineage>
</organism>
<dbReference type="FunCoup" id="A0A1U7Z8N7">
    <property type="interactions" value="1825"/>
</dbReference>
<evidence type="ECO:0000256" key="1">
    <source>
        <dbReference type="SAM" id="SignalP"/>
    </source>
</evidence>
<dbReference type="eggNOG" id="ENOG502RZ54">
    <property type="taxonomic scope" value="Eukaryota"/>
</dbReference>
<dbReference type="GeneID" id="104587493"/>
<keyword evidence="2" id="KW-1185">Reference proteome</keyword>
<gene>
    <name evidence="3" type="primary">LOC104587493</name>
</gene>
<dbReference type="InterPro" id="IPR007493">
    <property type="entry name" value="DUF538"/>
</dbReference>
<protein>
    <submittedName>
        <fullName evidence="3">Uncharacterized protein LOC104587493</fullName>
    </submittedName>
</protein>
<dbReference type="SUPFAM" id="SSF141562">
    <property type="entry name" value="At5g01610-like"/>
    <property type="match status" value="1"/>
</dbReference>
<dbReference type="OrthoDB" id="755906at2759"/>
<feature type="chain" id="PRO_5010530577" evidence="1">
    <location>
        <begin position="31"/>
        <end position="183"/>
    </location>
</feature>
<dbReference type="Proteomes" id="UP000189703">
    <property type="component" value="Unplaced"/>
</dbReference>
<dbReference type="PANTHER" id="PTHR31676:SF71">
    <property type="entry name" value="EXPRESSED PROTEIN"/>
    <property type="match status" value="1"/>
</dbReference>